<protein>
    <submittedName>
        <fullName evidence="1">Uncharacterized protein</fullName>
    </submittedName>
</protein>
<evidence type="ECO:0000313" key="1">
    <source>
        <dbReference type="EMBL" id="GFY48184.1"/>
    </source>
</evidence>
<dbReference type="EMBL" id="BMAV01006338">
    <property type="protein sequence ID" value="GFY48184.1"/>
    <property type="molecule type" value="Genomic_DNA"/>
</dbReference>
<sequence length="156" mass="17502">MALLFDLEILFYLALCAMATLFKGCLPSFIDIFGYVSLIEMIKVGFLLSFERLSSYTERKNQNSSSAVTADTGALKPMHQPKKPFPIVRSVMVHQICQALGLNTELNTSTEFPDFKLPKKMKGKEMIPIVQSETIFKFCDALSLKNALTNSPRVLK</sequence>
<gene>
    <name evidence="1" type="ORF">TNIN_281831</name>
</gene>
<reference evidence="1" key="1">
    <citation type="submission" date="2020-08" db="EMBL/GenBank/DDBJ databases">
        <title>Multicomponent nature underlies the extraordinary mechanical properties of spider dragline silk.</title>
        <authorList>
            <person name="Kono N."/>
            <person name="Nakamura H."/>
            <person name="Mori M."/>
            <person name="Yoshida Y."/>
            <person name="Ohtoshi R."/>
            <person name="Malay A.D."/>
            <person name="Moran D.A.P."/>
            <person name="Tomita M."/>
            <person name="Numata K."/>
            <person name="Arakawa K."/>
        </authorList>
    </citation>
    <scope>NUCLEOTIDE SEQUENCE</scope>
</reference>
<dbReference type="OrthoDB" id="6464136at2759"/>
<keyword evidence="2" id="KW-1185">Reference proteome</keyword>
<organism evidence="1 2">
    <name type="scientific">Trichonephila inaurata madagascariensis</name>
    <dbReference type="NCBI Taxonomy" id="2747483"/>
    <lineage>
        <taxon>Eukaryota</taxon>
        <taxon>Metazoa</taxon>
        <taxon>Ecdysozoa</taxon>
        <taxon>Arthropoda</taxon>
        <taxon>Chelicerata</taxon>
        <taxon>Arachnida</taxon>
        <taxon>Araneae</taxon>
        <taxon>Araneomorphae</taxon>
        <taxon>Entelegynae</taxon>
        <taxon>Araneoidea</taxon>
        <taxon>Nephilidae</taxon>
        <taxon>Trichonephila</taxon>
        <taxon>Trichonephila inaurata</taxon>
    </lineage>
</organism>
<name>A0A8X7C071_9ARAC</name>
<dbReference type="AlphaFoldDB" id="A0A8X7C071"/>
<comment type="caution">
    <text evidence="1">The sequence shown here is derived from an EMBL/GenBank/DDBJ whole genome shotgun (WGS) entry which is preliminary data.</text>
</comment>
<proteinExistence type="predicted"/>
<dbReference type="Proteomes" id="UP000886998">
    <property type="component" value="Unassembled WGS sequence"/>
</dbReference>
<evidence type="ECO:0000313" key="2">
    <source>
        <dbReference type="Proteomes" id="UP000886998"/>
    </source>
</evidence>
<accession>A0A8X7C071</accession>